<comment type="caution">
    <text evidence="1">The sequence shown here is derived from an EMBL/GenBank/DDBJ whole genome shotgun (WGS) entry which is preliminary data.</text>
</comment>
<protein>
    <recommendedName>
        <fullName evidence="3">DUF3794 domain-containing protein</fullName>
    </recommendedName>
</protein>
<dbReference type="NCBIfam" id="NF045794">
    <property type="entry name" value="CsxC_fam"/>
    <property type="match status" value="1"/>
</dbReference>
<name>A0A0J1FPN5_9FIRM</name>
<dbReference type="RefSeq" id="WP_053006440.1">
    <property type="nucleotide sequence ID" value="NZ_LDZY01000009.1"/>
</dbReference>
<dbReference type="InterPro" id="IPR054845">
    <property type="entry name" value="Exosporium_prot_C"/>
</dbReference>
<reference evidence="1 2" key="1">
    <citation type="submission" date="2015-06" db="EMBL/GenBank/DDBJ databases">
        <title>Draft genome of the moderately acidophilic sulfate reducer Candidatus Desulfosporosinus acididurans strain M1.</title>
        <authorList>
            <person name="Poehlein A."/>
            <person name="Petzsch P."/>
            <person name="Johnson B.D."/>
            <person name="Schloemann M."/>
            <person name="Daniel R."/>
            <person name="Muehling M."/>
        </authorList>
    </citation>
    <scope>NUCLEOTIDE SEQUENCE [LARGE SCALE GENOMIC DNA]</scope>
    <source>
        <strain evidence="1 2">M1</strain>
    </source>
</reference>
<keyword evidence="2" id="KW-1185">Reference proteome</keyword>
<evidence type="ECO:0008006" key="3">
    <source>
        <dbReference type="Google" id="ProtNLM"/>
    </source>
</evidence>
<gene>
    <name evidence="1" type="ORF">DEAC_c28390</name>
</gene>
<evidence type="ECO:0000313" key="2">
    <source>
        <dbReference type="Proteomes" id="UP000036356"/>
    </source>
</evidence>
<sequence length="273" mass="29994">MCECYSSIVKIPKPYSIPAQALNSNDLTSSSLIEPVDQPQSNPSFPITATLPVYRPMAVTQTGNTVFVTVSIPAESSITLPEQALQIKKVSKDLKITQCRFFNAIPAIVAGKPADTPKLFLGGFVRKDIQYANVTKLSASTVEGQIKDFVVDIPILGVIDLGNHLNVPSVLFDDQQVYQYLKTLPLPCGFAGKDRLMAGDMSEFNVMSNKFMNKLPACELIYSQINEMDDAVDRIPLHGGPFEEGIFTTLQEKMVIVIQVSLTFEPVVDPCHH</sequence>
<proteinExistence type="predicted"/>
<organism evidence="1 2">
    <name type="scientific">Desulfosporosinus acididurans</name>
    <dbReference type="NCBI Taxonomy" id="476652"/>
    <lineage>
        <taxon>Bacteria</taxon>
        <taxon>Bacillati</taxon>
        <taxon>Bacillota</taxon>
        <taxon>Clostridia</taxon>
        <taxon>Eubacteriales</taxon>
        <taxon>Desulfitobacteriaceae</taxon>
        <taxon>Desulfosporosinus</taxon>
    </lineage>
</organism>
<evidence type="ECO:0000313" key="1">
    <source>
        <dbReference type="EMBL" id="KLU65287.1"/>
    </source>
</evidence>
<dbReference type="EMBL" id="LDZY01000009">
    <property type="protein sequence ID" value="KLU65287.1"/>
    <property type="molecule type" value="Genomic_DNA"/>
</dbReference>
<dbReference type="PATRIC" id="fig|476652.3.peg.2983"/>
<dbReference type="AlphaFoldDB" id="A0A0J1FPN5"/>
<dbReference type="Proteomes" id="UP000036356">
    <property type="component" value="Unassembled WGS sequence"/>
</dbReference>
<accession>A0A0J1FPN5</accession>